<evidence type="ECO:0000313" key="2">
    <source>
        <dbReference type="EMBL" id="CAK0883329.1"/>
    </source>
</evidence>
<name>A0ABN9WAP2_9DINO</name>
<proteinExistence type="predicted"/>
<feature type="region of interest" description="Disordered" evidence="1">
    <location>
        <begin position="73"/>
        <end position="111"/>
    </location>
</feature>
<reference evidence="2" key="1">
    <citation type="submission" date="2023-10" db="EMBL/GenBank/DDBJ databases">
        <authorList>
            <person name="Chen Y."/>
            <person name="Shah S."/>
            <person name="Dougan E. K."/>
            <person name="Thang M."/>
            <person name="Chan C."/>
        </authorList>
    </citation>
    <scope>NUCLEOTIDE SEQUENCE [LARGE SCALE GENOMIC DNA]</scope>
</reference>
<feature type="non-terminal residue" evidence="2">
    <location>
        <position position="1"/>
    </location>
</feature>
<comment type="caution">
    <text evidence="2">The sequence shown here is derived from an EMBL/GenBank/DDBJ whole genome shotgun (WGS) entry which is preliminary data.</text>
</comment>
<keyword evidence="3" id="KW-1185">Reference proteome</keyword>
<evidence type="ECO:0000313" key="3">
    <source>
        <dbReference type="Proteomes" id="UP001189429"/>
    </source>
</evidence>
<evidence type="ECO:0000256" key="1">
    <source>
        <dbReference type="SAM" id="MobiDB-lite"/>
    </source>
</evidence>
<dbReference type="Proteomes" id="UP001189429">
    <property type="component" value="Unassembled WGS sequence"/>
</dbReference>
<organism evidence="2 3">
    <name type="scientific">Prorocentrum cordatum</name>
    <dbReference type="NCBI Taxonomy" id="2364126"/>
    <lineage>
        <taxon>Eukaryota</taxon>
        <taxon>Sar</taxon>
        <taxon>Alveolata</taxon>
        <taxon>Dinophyceae</taxon>
        <taxon>Prorocentrales</taxon>
        <taxon>Prorocentraceae</taxon>
        <taxon>Prorocentrum</taxon>
    </lineage>
</organism>
<feature type="non-terminal residue" evidence="2">
    <location>
        <position position="111"/>
    </location>
</feature>
<protein>
    <submittedName>
        <fullName evidence="2">Uncharacterized protein</fullName>
    </submittedName>
</protein>
<sequence>GAAAGGAAPKGIAAAVAAALRTGAGLARGEQHQDVVDEVMGRIGMVVPSLAEWWWQRAFRNAGLHVGLGCGAENLPKPAREAKQRGRGGRRCPLAKQGVEERSLSSSESTG</sequence>
<accession>A0ABN9WAP2</accession>
<gene>
    <name evidence="2" type="ORF">PCOR1329_LOCUS65573</name>
</gene>
<dbReference type="EMBL" id="CAUYUJ010018400">
    <property type="protein sequence ID" value="CAK0883329.1"/>
    <property type="molecule type" value="Genomic_DNA"/>
</dbReference>